<keyword evidence="7" id="KW-1133">Transmembrane helix</keyword>
<dbReference type="PANTHER" id="PTHR43390">
    <property type="entry name" value="SIGNAL PEPTIDASE I"/>
    <property type="match status" value="1"/>
</dbReference>
<evidence type="ECO:0000256" key="1">
    <source>
        <dbReference type="ARBA" id="ARBA00000677"/>
    </source>
</evidence>
<dbReference type="CDD" id="cd06530">
    <property type="entry name" value="S26_SPase_I"/>
    <property type="match status" value="1"/>
</dbReference>
<comment type="catalytic activity">
    <reaction evidence="1 7">
        <text>Cleavage of hydrophobic, N-terminal signal or leader sequences from secreted and periplasmic proteins.</text>
        <dbReference type="EC" id="3.4.21.89"/>
    </reaction>
</comment>
<evidence type="ECO:0000313" key="9">
    <source>
        <dbReference type="EMBL" id="KRN25830.1"/>
    </source>
</evidence>
<dbReference type="InterPro" id="IPR019757">
    <property type="entry name" value="Pept_S26A_signal_pept_1_Lys-AS"/>
</dbReference>
<dbReference type="EC" id="3.4.21.89" evidence="4 7"/>
<evidence type="ECO:0000313" key="10">
    <source>
        <dbReference type="Proteomes" id="UP000050865"/>
    </source>
</evidence>
<dbReference type="InterPro" id="IPR000223">
    <property type="entry name" value="Pept_S26A_signal_pept_1"/>
</dbReference>
<protein>
    <recommendedName>
        <fullName evidence="4 7">Signal peptidase I</fullName>
        <ecNumber evidence="4 7">3.4.21.89</ecNumber>
    </recommendedName>
</protein>
<dbReference type="PROSITE" id="PS00760">
    <property type="entry name" value="SPASE_I_2"/>
    <property type="match status" value="1"/>
</dbReference>
<feature type="active site" evidence="6">
    <location>
        <position position="52"/>
    </location>
</feature>
<dbReference type="InterPro" id="IPR036286">
    <property type="entry name" value="LexA/Signal_pep-like_sf"/>
</dbReference>
<evidence type="ECO:0000259" key="8">
    <source>
        <dbReference type="Pfam" id="PF10502"/>
    </source>
</evidence>
<evidence type="ECO:0000256" key="3">
    <source>
        <dbReference type="ARBA" id="ARBA00009370"/>
    </source>
</evidence>
<name>A0A0R2FE46_9LACO</name>
<evidence type="ECO:0000256" key="5">
    <source>
        <dbReference type="ARBA" id="ARBA00022801"/>
    </source>
</evidence>
<dbReference type="GO" id="GO:0005886">
    <property type="term" value="C:plasma membrane"/>
    <property type="evidence" value="ECO:0007669"/>
    <property type="project" value="UniProtKB-SubCell"/>
</dbReference>
<keyword evidence="7" id="KW-0472">Membrane</keyword>
<dbReference type="Pfam" id="PF10502">
    <property type="entry name" value="Peptidase_S26"/>
    <property type="match status" value="1"/>
</dbReference>
<dbReference type="PANTHER" id="PTHR43390:SF1">
    <property type="entry name" value="CHLOROPLAST PROCESSING PEPTIDASE"/>
    <property type="match status" value="1"/>
</dbReference>
<dbReference type="Gene3D" id="2.10.109.10">
    <property type="entry name" value="Umud Fragment, subunit A"/>
    <property type="match status" value="1"/>
</dbReference>
<dbReference type="EMBL" id="AYZJ01000003">
    <property type="protein sequence ID" value="KRN25830.1"/>
    <property type="molecule type" value="Genomic_DNA"/>
</dbReference>
<comment type="similarity">
    <text evidence="3 7">Belongs to the peptidase S26 family.</text>
</comment>
<dbReference type="AlphaFoldDB" id="A0A0R2FE46"/>
<keyword evidence="7" id="KW-0645">Protease</keyword>
<dbReference type="Proteomes" id="UP000050865">
    <property type="component" value="Unassembled WGS sequence"/>
</dbReference>
<evidence type="ECO:0000256" key="4">
    <source>
        <dbReference type="ARBA" id="ARBA00013208"/>
    </source>
</evidence>
<comment type="subcellular location">
    <subcellularLocation>
        <location evidence="2">Cell membrane</location>
        <topology evidence="2">Single-pass type II membrane protein</topology>
    </subcellularLocation>
    <subcellularLocation>
        <location evidence="7">Membrane</location>
        <topology evidence="7">Single-pass type II membrane protein</topology>
    </subcellularLocation>
</comment>
<dbReference type="GO" id="GO:0006465">
    <property type="term" value="P:signal peptide processing"/>
    <property type="evidence" value="ECO:0007669"/>
    <property type="project" value="InterPro"/>
</dbReference>
<evidence type="ECO:0000256" key="7">
    <source>
        <dbReference type="RuleBase" id="RU362042"/>
    </source>
</evidence>
<keyword evidence="5 7" id="KW-0378">Hydrolase</keyword>
<keyword evidence="7" id="KW-0812">Transmembrane</keyword>
<dbReference type="PRINTS" id="PR00727">
    <property type="entry name" value="LEADERPTASE"/>
</dbReference>
<dbReference type="NCBIfam" id="TIGR02227">
    <property type="entry name" value="sigpep_I_bact"/>
    <property type="match status" value="1"/>
</dbReference>
<feature type="domain" description="Peptidase S26" evidence="8">
    <location>
        <begin position="22"/>
        <end position="200"/>
    </location>
</feature>
<evidence type="ECO:0000256" key="6">
    <source>
        <dbReference type="PIRSR" id="PIRSR600223-1"/>
    </source>
</evidence>
<proteinExistence type="inferred from homology"/>
<dbReference type="InterPro" id="IPR019533">
    <property type="entry name" value="Peptidase_S26"/>
</dbReference>
<comment type="caution">
    <text evidence="9">The sequence shown here is derived from an EMBL/GenBank/DDBJ whole genome shotgun (WGS) entry which is preliminary data.</text>
</comment>
<dbReference type="GO" id="GO:0004252">
    <property type="term" value="F:serine-type endopeptidase activity"/>
    <property type="evidence" value="ECO:0007669"/>
    <property type="project" value="InterPro"/>
</dbReference>
<gene>
    <name evidence="9" type="ORF">FC75_GL002185</name>
</gene>
<dbReference type="SUPFAM" id="SSF51306">
    <property type="entry name" value="LexA/Signal peptidase"/>
    <property type="match status" value="1"/>
</dbReference>
<feature type="active site" evidence="6">
    <location>
        <position position="91"/>
    </location>
</feature>
<dbReference type="STRING" id="1423730.FC75_GL002185"/>
<sequence length="208" mass="23688">MKLVWEGVSVKEKNSGWGRTLIEFVVMLVVVIVAVQLLVKFVVSKDIVSGPSMQTTLENGDRLYSLRHKQVKRDDIVVIDAPDDPGALYIKRVIGMPGDTIRFKNDVLYLNGKRTAEPYLDRAFAKKEIASYATKEGMDPSSIKFTINFNIATWPSTKSKTVPKDSYFVMGDNRLISKDSRSFGFVKKNKVQSVVVWRYWPLNQMKIF</sequence>
<feature type="transmembrane region" description="Helical" evidence="7">
    <location>
        <begin position="20"/>
        <end position="43"/>
    </location>
</feature>
<dbReference type="PATRIC" id="fig|1423730.4.peg.2274"/>
<reference evidence="9 10" key="1">
    <citation type="journal article" date="2015" name="Genome Announc.">
        <title>Expanding the biotechnology potential of lactobacilli through comparative genomics of 213 strains and associated genera.</title>
        <authorList>
            <person name="Sun Z."/>
            <person name="Harris H.M."/>
            <person name="McCann A."/>
            <person name="Guo C."/>
            <person name="Argimon S."/>
            <person name="Zhang W."/>
            <person name="Yang X."/>
            <person name="Jeffery I.B."/>
            <person name="Cooney J.C."/>
            <person name="Kagawa T.F."/>
            <person name="Liu W."/>
            <person name="Song Y."/>
            <person name="Salvetti E."/>
            <person name="Wrobel A."/>
            <person name="Rasinkangas P."/>
            <person name="Parkhill J."/>
            <person name="Rea M.C."/>
            <person name="O'Sullivan O."/>
            <person name="Ritari J."/>
            <person name="Douillard F.P."/>
            <person name="Paul Ross R."/>
            <person name="Yang R."/>
            <person name="Briner A.E."/>
            <person name="Felis G.E."/>
            <person name="de Vos W.M."/>
            <person name="Barrangou R."/>
            <person name="Klaenhammer T.R."/>
            <person name="Caufield P.W."/>
            <person name="Cui Y."/>
            <person name="Zhang H."/>
            <person name="O'Toole P.W."/>
        </authorList>
    </citation>
    <scope>NUCLEOTIDE SEQUENCE [LARGE SCALE GENOMIC DNA]</scope>
    <source>
        <strain evidence="9 10">DSM 22697</strain>
    </source>
</reference>
<evidence type="ECO:0000256" key="2">
    <source>
        <dbReference type="ARBA" id="ARBA00004401"/>
    </source>
</evidence>
<dbReference type="GO" id="GO:0009003">
    <property type="term" value="F:signal peptidase activity"/>
    <property type="evidence" value="ECO:0007669"/>
    <property type="project" value="UniProtKB-EC"/>
</dbReference>
<keyword evidence="10" id="KW-1185">Reference proteome</keyword>
<dbReference type="PROSITE" id="PS00761">
    <property type="entry name" value="SPASE_I_3"/>
    <property type="match status" value="1"/>
</dbReference>
<dbReference type="InterPro" id="IPR019758">
    <property type="entry name" value="Pept_S26A_signal_pept_1_CS"/>
</dbReference>
<accession>A0A0R2FE46</accession>
<organism evidence="9 10">
    <name type="scientific">Lacticaseibacillus camelliae DSM 22697 = JCM 13995</name>
    <dbReference type="NCBI Taxonomy" id="1423730"/>
    <lineage>
        <taxon>Bacteria</taxon>
        <taxon>Bacillati</taxon>
        <taxon>Bacillota</taxon>
        <taxon>Bacilli</taxon>
        <taxon>Lactobacillales</taxon>
        <taxon>Lactobacillaceae</taxon>
        <taxon>Lacticaseibacillus</taxon>
    </lineage>
</organism>